<sequence length="119" mass="13996">MSIKDLQLPAEPKYPQKKFGGEYVTQDYKDIKEYLLFLRNMLVHCRPDLTNPKDLMEIRKELQDYLTADTEIRLPKLTFPYPNLLLHLLTMLVGGKEFTDAFKEDAKIDLTLMKTMVQE</sequence>
<dbReference type="Proteomes" id="UP000007875">
    <property type="component" value="Unassembled WGS sequence"/>
</dbReference>
<dbReference type="OMA" id="FYMAAND"/>
<name>H2YZ52_CIOSA</name>
<dbReference type="GeneTree" id="ENSGT00390000001722"/>
<proteinExistence type="predicted"/>
<dbReference type="InParanoid" id="H2YZ52"/>
<evidence type="ECO:0000313" key="1">
    <source>
        <dbReference type="Ensembl" id="ENSCSAVP00000010614.1"/>
    </source>
</evidence>
<organism evidence="1 2">
    <name type="scientific">Ciona savignyi</name>
    <name type="common">Pacific transparent sea squirt</name>
    <dbReference type="NCBI Taxonomy" id="51511"/>
    <lineage>
        <taxon>Eukaryota</taxon>
        <taxon>Metazoa</taxon>
        <taxon>Chordata</taxon>
        <taxon>Tunicata</taxon>
        <taxon>Ascidiacea</taxon>
        <taxon>Phlebobranchia</taxon>
        <taxon>Cionidae</taxon>
        <taxon>Ciona</taxon>
    </lineage>
</organism>
<accession>H2YZ52</accession>
<keyword evidence="2" id="KW-1185">Reference proteome</keyword>
<dbReference type="AlphaFoldDB" id="H2YZ52"/>
<dbReference type="Ensembl" id="ENSCSAVT00000010744.1">
    <property type="protein sequence ID" value="ENSCSAVP00000010614.1"/>
    <property type="gene ID" value="ENSCSAVG00000006247.1"/>
</dbReference>
<dbReference type="HOGENOM" id="CLU_2060651_0_0_1"/>
<reference evidence="1" key="2">
    <citation type="submission" date="2025-08" db="UniProtKB">
        <authorList>
            <consortium name="Ensembl"/>
        </authorList>
    </citation>
    <scope>IDENTIFICATION</scope>
</reference>
<reference evidence="1" key="3">
    <citation type="submission" date="2025-09" db="UniProtKB">
        <authorList>
            <consortium name="Ensembl"/>
        </authorList>
    </citation>
    <scope>IDENTIFICATION</scope>
</reference>
<reference evidence="2" key="1">
    <citation type="submission" date="2003-08" db="EMBL/GenBank/DDBJ databases">
        <authorList>
            <person name="Birren B."/>
            <person name="Nusbaum C."/>
            <person name="Abebe A."/>
            <person name="Abouelleil A."/>
            <person name="Adekoya E."/>
            <person name="Ait-zahra M."/>
            <person name="Allen N."/>
            <person name="Allen T."/>
            <person name="An P."/>
            <person name="Anderson M."/>
            <person name="Anderson S."/>
            <person name="Arachchi H."/>
            <person name="Armbruster J."/>
            <person name="Bachantsang P."/>
            <person name="Baldwin J."/>
            <person name="Barry A."/>
            <person name="Bayul T."/>
            <person name="Blitshsteyn B."/>
            <person name="Bloom T."/>
            <person name="Blye J."/>
            <person name="Boguslavskiy L."/>
            <person name="Borowsky M."/>
            <person name="Boukhgalter B."/>
            <person name="Brunache A."/>
            <person name="Butler J."/>
            <person name="Calixte N."/>
            <person name="Calvo S."/>
            <person name="Camarata J."/>
            <person name="Campo K."/>
            <person name="Chang J."/>
            <person name="Cheshatsang Y."/>
            <person name="Citroen M."/>
            <person name="Collymore A."/>
            <person name="Considine T."/>
            <person name="Cook A."/>
            <person name="Cooke P."/>
            <person name="Corum B."/>
            <person name="Cuomo C."/>
            <person name="David R."/>
            <person name="Dawoe T."/>
            <person name="Degray S."/>
            <person name="Dodge S."/>
            <person name="Dooley K."/>
            <person name="Dorje P."/>
            <person name="Dorjee K."/>
            <person name="Dorris L."/>
            <person name="Duffey N."/>
            <person name="Dupes A."/>
            <person name="Elkins T."/>
            <person name="Engels R."/>
            <person name="Erickson J."/>
            <person name="Farina A."/>
            <person name="Faro S."/>
            <person name="Ferreira P."/>
            <person name="Fischer H."/>
            <person name="Fitzgerald M."/>
            <person name="Foley K."/>
            <person name="Gage D."/>
            <person name="Galagan J."/>
            <person name="Gearin G."/>
            <person name="Gnerre S."/>
            <person name="Gnirke A."/>
            <person name="Goyette A."/>
            <person name="Graham J."/>
            <person name="Grandbois E."/>
            <person name="Gyaltsen K."/>
            <person name="Hafez N."/>
            <person name="Hagopian D."/>
            <person name="Hagos B."/>
            <person name="Hall J."/>
            <person name="Hatcher B."/>
            <person name="Heller A."/>
            <person name="Higgins H."/>
            <person name="Honan T."/>
            <person name="Horn A."/>
            <person name="Houde N."/>
            <person name="Hughes L."/>
            <person name="Hulme W."/>
            <person name="Husby E."/>
            <person name="Iliev I."/>
            <person name="Jaffe D."/>
            <person name="Jones C."/>
            <person name="Kamal M."/>
            <person name="Kamat A."/>
            <person name="Kamvysselis M."/>
            <person name="Karlsson E."/>
            <person name="Kells C."/>
            <person name="Kieu A."/>
            <person name="Kisner P."/>
            <person name="Kodira C."/>
            <person name="Kulbokas E."/>
            <person name="Labutti K."/>
            <person name="Lama D."/>
            <person name="Landers T."/>
            <person name="Leger J."/>
            <person name="Levine S."/>
            <person name="Lewis D."/>
            <person name="Lewis T."/>
            <person name="Lindblad-toh K."/>
            <person name="Liu X."/>
            <person name="Lokyitsang T."/>
            <person name="Lokyitsang Y."/>
            <person name="Lucien O."/>
            <person name="Lui A."/>
            <person name="Ma L.J."/>
            <person name="Mabbitt R."/>
            <person name="Macdonald J."/>
            <person name="Maclean C."/>
            <person name="Major J."/>
            <person name="Manning J."/>
            <person name="Marabella R."/>
            <person name="Maru K."/>
            <person name="Matthews C."/>
            <person name="Mauceli E."/>
            <person name="Mccarthy M."/>
            <person name="Mcdonough S."/>
            <person name="Mcghee T."/>
            <person name="Meldrim J."/>
            <person name="Meneus L."/>
            <person name="Mesirov J."/>
            <person name="Mihalev A."/>
            <person name="Mihova T."/>
            <person name="Mikkelsen T."/>
            <person name="Mlenga V."/>
            <person name="Moru K."/>
            <person name="Mozes J."/>
            <person name="Mulrain L."/>
            <person name="Munson G."/>
            <person name="Naylor J."/>
            <person name="Newes C."/>
            <person name="Nguyen C."/>
            <person name="Nguyen N."/>
            <person name="Nguyen T."/>
            <person name="Nicol R."/>
            <person name="Nielsen C."/>
            <person name="Nizzari M."/>
            <person name="Norbu C."/>
            <person name="Norbu N."/>
            <person name="O'donnell P."/>
            <person name="Okoawo O."/>
            <person name="O'leary S."/>
            <person name="Omotosho B."/>
            <person name="O'neill K."/>
            <person name="Osman S."/>
            <person name="Parker S."/>
            <person name="Perrin D."/>
            <person name="Phunkhang P."/>
            <person name="Piqani B."/>
            <person name="Purcell S."/>
            <person name="Rachupka T."/>
            <person name="Ramasamy U."/>
            <person name="Rameau R."/>
            <person name="Ray V."/>
            <person name="Raymond C."/>
            <person name="Retta R."/>
            <person name="Richardson S."/>
            <person name="Rise C."/>
            <person name="Rodriguez J."/>
            <person name="Rogers J."/>
            <person name="Rogov P."/>
            <person name="Rutman M."/>
            <person name="Schupbach R."/>
            <person name="Seaman C."/>
            <person name="Settipalli S."/>
            <person name="Sharpe T."/>
            <person name="Sheridan J."/>
            <person name="Sherpa N."/>
            <person name="Shi J."/>
            <person name="Smirnov S."/>
            <person name="Smith C."/>
            <person name="Sougnez C."/>
            <person name="Spencer B."/>
            <person name="Stalker J."/>
            <person name="Stange-thomann N."/>
            <person name="Stavropoulos S."/>
            <person name="Stetson K."/>
            <person name="Stone C."/>
            <person name="Stone S."/>
            <person name="Stubbs M."/>
            <person name="Talamas J."/>
            <person name="Tchuinga P."/>
            <person name="Tenzing P."/>
            <person name="Tesfaye S."/>
            <person name="Theodore J."/>
            <person name="Thoulutsang Y."/>
            <person name="Topham K."/>
            <person name="Towey S."/>
            <person name="Tsamla T."/>
            <person name="Tsomo N."/>
            <person name="Vallee D."/>
            <person name="Vassiliev H."/>
            <person name="Venkataraman V."/>
            <person name="Vinson J."/>
            <person name="Vo A."/>
            <person name="Wade C."/>
            <person name="Wang S."/>
            <person name="Wangchuk T."/>
            <person name="Wangdi T."/>
            <person name="Whittaker C."/>
            <person name="Wilkinson J."/>
            <person name="Wu Y."/>
            <person name="Wyman D."/>
            <person name="Yadav S."/>
            <person name="Yang S."/>
            <person name="Yang X."/>
            <person name="Yeager S."/>
            <person name="Yee E."/>
            <person name="Young G."/>
            <person name="Zainoun J."/>
            <person name="Zembeck L."/>
            <person name="Zimmer A."/>
            <person name="Zody M."/>
            <person name="Lander E."/>
        </authorList>
    </citation>
    <scope>NUCLEOTIDE SEQUENCE [LARGE SCALE GENOMIC DNA]</scope>
</reference>
<protein>
    <submittedName>
        <fullName evidence="1">Uncharacterized protein</fullName>
    </submittedName>
</protein>
<evidence type="ECO:0000313" key="2">
    <source>
        <dbReference type="Proteomes" id="UP000007875"/>
    </source>
</evidence>